<dbReference type="Pfam" id="PF00646">
    <property type="entry name" value="F-box"/>
    <property type="match status" value="1"/>
</dbReference>
<dbReference type="InterPro" id="IPR006566">
    <property type="entry name" value="FBD"/>
</dbReference>
<protein>
    <submittedName>
        <fullName evidence="2">F-box protein</fullName>
    </submittedName>
</protein>
<sequence length="483" mass="55526">MMTISKIEAAKLEEKMKMPDRLSNLPDELLSFIISKLPIDEAIRTTVLSHRWSGLWRYTRHLEIDVNRMIMPLSQKNKPLDARDPGSALGQEMKTKLTISGLMVLVLLAHHSADLDSCSFTHFPYSIAYEEVASWVKYLKKNKKGLKKMSLECEFFDIGRNRESAVDELIAKENLNGPHFAVGVFSGLNSLQFVNYSLGSSSPFKGCTKDLKTLVLKFVWVVDETLNGILNICESLESFSLLKSLGFKKIQIKNPNLKFLQLQSFQALDIVISCEKLEVLCLDSLTYPHSFKIDSPRLQVFQSYNYSILGDMLVEEGKNLLFTDDLLHSYIKYRDPLKSNIFLTLRKLSLDMNLNDLFESRLLLSFLKLCTRVETLEITQPALQCRRLIRGHFWGYRDGCECVRHKLKWVELRGFKGQREEVKFLKHLITYGKNLVNIRIICSNTPTVSAEMEKLLYLSSASSELSIAFIFKSHNFVQELHNR</sequence>
<accession>A0A835CD73</accession>
<dbReference type="InterPro" id="IPR053781">
    <property type="entry name" value="F-box_AtFBL13-like"/>
</dbReference>
<organism evidence="2 3">
    <name type="scientific">Senna tora</name>
    <dbReference type="NCBI Taxonomy" id="362788"/>
    <lineage>
        <taxon>Eukaryota</taxon>
        <taxon>Viridiplantae</taxon>
        <taxon>Streptophyta</taxon>
        <taxon>Embryophyta</taxon>
        <taxon>Tracheophyta</taxon>
        <taxon>Spermatophyta</taxon>
        <taxon>Magnoliopsida</taxon>
        <taxon>eudicotyledons</taxon>
        <taxon>Gunneridae</taxon>
        <taxon>Pentapetalae</taxon>
        <taxon>rosids</taxon>
        <taxon>fabids</taxon>
        <taxon>Fabales</taxon>
        <taxon>Fabaceae</taxon>
        <taxon>Caesalpinioideae</taxon>
        <taxon>Cassia clade</taxon>
        <taxon>Senna</taxon>
    </lineage>
</organism>
<dbReference type="Proteomes" id="UP000634136">
    <property type="component" value="Unassembled WGS sequence"/>
</dbReference>
<dbReference type="OrthoDB" id="1425134at2759"/>
<dbReference type="Pfam" id="PF08387">
    <property type="entry name" value="FBD"/>
    <property type="match status" value="1"/>
</dbReference>
<reference evidence="2" key="1">
    <citation type="submission" date="2020-09" db="EMBL/GenBank/DDBJ databases">
        <title>Genome-Enabled Discovery of Anthraquinone Biosynthesis in Senna tora.</title>
        <authorList>
            <person name="Kang S.-H."/>
            <person name="Pandey R.P."/>
            <person name="Lee C.-M."/>
            <person name="Sim J.-S."/>
            <person name="Jeong J.-T."/>
            <person name="Choi B.-S."/>
            <person name="Jung M."/>
            <person name="Ginzburg D."/>
            <person name="Zhao K."/>
            <person name="Won S.Y."/>
            <person name="Oh T.-J."/>
            <person name="Yu Y."/>
            <person name="Kim N.-H."/>
            <person name="Lee O.R."/>
            <person name="Lee T.-H."/>
            <person name="Bashyal P."/>
            <person name="Kim T.-S."/>
            <person name="Lee W.-H."/>
            <person name="Kawkins C."/>
            <person name="Kim C.-K."/>
            <person name="Kim J.S."/>
            <person name="Ahn B.O."/>
            <person name="Rhee S.Y."/>
            <person name="Sohng J.K."/>
        </authorList>
    </citation>
    <scope>NUCLEOTIDE SEQUENCE</scope>
    <source>
        <tissue evidence="2">Leaf</tissue>
    </source>
</reference>
<evidence type="ECO:0000313" key="3">
    <source>
        <dbReference type="Proteomes" id="UP000634136"/>
    </source>
</evidence>
<evidence type="ECO:0000313" key="2">
    <source>
        <dbReference type="EMBL" id="KAF7838601.1"/>
    </source>
</evidence>
<dbReference type="PANTHER" id="PTHR34145">
    <property type="entry name" value="OS02G0105600 PROTEIN"/>
    <property type="match status" value="1"/>
</dbReference>
<feature type="domain" description="F-box" evidence="1">
    <location>
        <begin position="19"/>
        <end position="55"/>
    </location>
</feature>
<dbReference type="InterPro" id="IPR036047">
    <property type="entry name" value="F-box-like_dom_sf"/>
</dbReference>
<comment type="caution">
    <text evidence="2">The sequence shown here is derived from an EMBL/GenBank/DDBJ whole genome shotgun (WGS) entry which is preliminary data.</text>
</comment>
<dbReference type="InterPro" id="IPR001810">
    <property type="entry name" value="F-box_dom"/>
</dbReference>
<dbReference type="SUPFAM" id="SSF81383">
    <property type="entry name" value="F-box domain"/>
    <property type="match status" value="1"/>
</dbReference>
<dbReference type="AlphaFoldDB" id="A0A835CD73"/>
<dbReference type="InterPro" id="IPR053772">
    <property type="entry name" value="At1g61320/At1g61330-like"/>
</dbReference>
<dbReference type="EMBL" id="JAAIUW010000003">
    <property type="protein sequence ID" value="KAF7838601.1"/>
    <property type="molecule type" value="Genomic_DNA"/>
</dbReference>
<dbReference type="CDD" id="cd22160">
    <property type="entry name" value="F-box_AtFBL13-like"/>
    <property type="match status" value="1"/>
</dbReference>
<dbReference type="Pfam" id="PF24758">
    <property type="entry name" value="LRR_At5g56370"/>
    <property type="match status" value="1"/>
</dbReference>
<proteinExistence type="predicted"/>
<dbReference type="PANTHER" id="PTHR34145:SF28">
    <property type="entry name" value="F-BOX DOMAIN-CONTAINING PROTEIN"/>
    <property type="match status" value="1"/>
</dbReference>
<dbReference type="PROSITE" id="PS50181">
    <property type="entry name" value="FBOX"/>
    <property type="match status" value="1"/>
</dbReference>
<dbReference type="InterPro" id="IPR055411">
    <property type="entry name" value="LRR_FXL15/At3g58940/PEG3-like"/>
</dbReference>
<keyword evidence="3" id="KW-1185">Reference proteome</keyword>
<gene>
    <name evidence="2" type="ORF">G2W53_007083</name>
</gene>
<evidence type="ECO:0000259" key="1">
    <source>
        <dbReference type="PROSITE" id="PS50181"/>
    </source>
</evidence>
<name>A0A835CD73_9FABA</name>